<reference evidence="1 2" key="1">
    <citation type="submission" date="2022-11" db="EMBL/GenBank/DDBJ databases">
        <title>Mucor velutinosus strain NIH1002 WGS.</title>
        <authorList>
            <person name="Subramanian P."/>
            <person name="Mullikin J.C."/>
            <person name="Segre J.A."/>
            <person name="Zelazny A.M."/>
        </authorList>
    </citation>
    <scope>NUCLEOTIDE SEQUENCE [LARGE SCALE GENOMIC DNA]</scope>
    <source>
        <strain evidence="1 2">NIH1002</strain>
    </source>
</reference>
<organism evidence="1 2">
    <name type="scientific">Mucor velutinosus</name>
    <dbReference type="NCBI Taxonomy" id="708070"/>
    <lineage>
        <taxon>Eukaryota</taxon>
        <taxon>Fungi</taxon>
        <taxon>Fungi incertae sedis</taxon>
        <taxon>Mucoromycota</taxon>
        <taxon>Mucoromycotina</taxon>
        <taxon>Mucoromycetes</taxon>
        <taxon>Mucorales</taxon>
        <taxon>Mucorineae</taxon>
        <taxon>Mucoraceae</taxon>
        <taxon>Mucor</taxon>
    </lineage>
</organism>
<dbReference type="Proteomes" id="UP001304243">
    <property type="component" value="Unassembled WGS sequence"/>
</dbReference>
<proteinExistence type="predicted"/>
<evidence type="ECO:0000313" key="1">
    <source>
        <dbReference type="EMBL" id="KAK4520172.1"/>
    </source>
</evidence>
<dbReference type="EMBL" id="JASEJX010000011">
    <property type="protein sequence ID" value="KAK4520172.1"/>
    <property type="molecule type" value="Genomic_DNA"/>
</dbReference>
<sequence length="117" mass="13166">MVLEQKDAFKLGLAGEQHIVNGTNLSSFINSEASKRNALRHKKHKDLDVTLALRAIELYVAKKNTIEDLCNALMCMLSHYIYLRNGSSRGAELVVPQFVVYENKEPTLRSGLLFSDD</sequence>
<accession>A0AAN7DMP1</accession>
<dbReference type="AlphaFoldDB" id="A0AAN7DMP1"/>
<evidence type="ECO:0000313" key="2">
    <source>
        <dbReference type="Proteomes" id="UP001304243"/>
    </source>
</evidence>
<comment type="caution">
    <text evidence="1">The sequence shown here is derived from an EMBL/GenBank/DDBJ whole genome shotgun (WGS) entry which is preliminary data.</text>
</comment>
<name>A0AAN7DMP1_9FUNG</name>
<keyword evidence="2" id="KW-1185">Reference proteome</keyword>
<dbReference type="GeneID" id="89951989"/>
<protein>
    <submittedName>
        <fullName evidence="1">Uncharacterized protein</fullName>
    </submittedName>
</protein>
<dbReference type="RefSeq" id="XP_064686838.1">
    <property type="nucleotide sequence ID" value="XM_064827554.1"/>
</dbReference>
<gene>
    <name evidence="1" type="ORF">ATC70_008303</name>
</gene>